<evidence type="ECO:0000256" key="2">
    <source>
        <dbReference type="ARBA" id="ARBA00022723"/>
    </source>
</evidence>
<sequence>MSLQHRLIAPRGENGHQTGKKRKFRSNTASQLSDVGIVADGLSKPCLKELFHNRVTQILHQTSDSDDDYALSDVSSSEDIYEPRGTAQAHLNIFTCACCRISFDNYQEFVDHKAAHPDVFQYKCIVPECADRFTRLSSIKPHTYANHPDSLFKCTHCERRFDTQQSWKFHERLHQDAALLKYNCTQCNMTFRLAMHLYRHESVAHGVHLRYKQHREQLKQRTRSQGRRAARRKARAEAVAFASQSSSSASPAPEIPITPPTILPSAPIQVLQPKLEMSVPVVDSNGMIFNVPSQQLLTAQQAKFRQILPKPLAALPKSSSRKSSREAAKKASKTISQISQAEQDGLASDNLVVGADIPLGTQQVLVSDGCGGYQIMYLASNDLNNAQATSGSLDSNELALLLASQGQQPVVAQTGQQQQQLLSTTVINGQEFLVVQQQPTAAPQQTLQAITAADGTIQYALQDIGTTVDNQQYQICLPDGQQLNGIPVQDEAGNIYLMSPNQLGMAGTEASGVLSAGVVPASVVQDIKPELPVTVSSGHTMVDENGGIYTYRLISDGNGGVVSSDPAQVVLSTSNGDSPKTNGTKDTPSPDAANTGPTPPPPIIKTCPDDVKKPNSTPQGTLS</sequence>
<evidence type="ECO:0000256" key="1">
    <source>
        <dbReference type="ARBA" id="ARBA00004123"/>
    </source>
</evidence>
<evidence type="ECO:0000313" key="10">
    <source>
        <dbReference type="EMBL" id="KAL3309915.1"/>
    </source>
</evidence>
<evidence type="ECO:0000313" key="11">
    <source>
        <dbReference type="Proteomes" id="UP001626550"/>
    </source>
</evidence>
<dbReference type="PANTHER" id="PTHR24388">
    <property type="entry name" value="ZINC FINGER PROTEIN"/>
    <property type="match status" value="1"/>
</dbReference>
<feature type="domain" description="C2H2-type" evidence="9">
    <location>
        <begin position="122"/>
        <end position="147"/>
    </location>
</feature>
<feature type="compositionally biased region" description="Basic residues" evidence="8">
    <location>
        <begin position="220"/>
        <end position="234"/>
    </location>
</feature>
<feature type="region of interest" description="Disordered" evidence="8">
    <location>
        <begin position="569"/>
        <end position="623"/>
    </location>
</feature>
<keyword evidence="6" id="KW-0539">Nucleus</keyword>
<keyword evidence="3" id="KW-0677">Repeat</keyword>
<keyword evidence="4 7" id="KW-0863">Zinc-finger</keyword>
<feature type="region of interest" description="Disordered" evidence="8">
    <location>
        <begin position="1"/>
        <end position="25"/>
    </location>
</feature>
<dbReference type="InterPro" id="IPR013087">
    <property type="entry name" value="Znf_C2H2_type"/>
</dbReference>
<feature type="compositionally biased region" description="Low complexity" evidence="8">
    <location>
        <begin position="237"/>
        <end position="252"/>
    </location>
</feature>
<dbReference type="Gene3D" id="3.30.160.60">
    <property type="entry name" value="Classic Zinc Finger"/>
    <property type="match status" value="1"/>
</dbReference>
<dbReference type="GO" id="GO:0005634">
    <property type="term" value="C:nucleus"/>
    <property type="evidence" value="ECO:0007669"/>
    <property type="project" value="UniProtKB-SubCell"/>
</dbReference>
<dbReference type="GO" id="GO:0008270">
    <property type="term" value="F:zinc ion binding"/>
    <property type="evidence" value="ECO:0007669"/>
    <property type="project" value="UniProtKB-KW"/>
</dbReference>
<name>A0ABD2PR01_9PLAT</name>
<feature type="domain" description="C2H2-type" evidence="9">
    <location>
        <begin position="182"/>
        <end position="213"/>
    </location>
</feature>
<keyword evidence="5" id="KW-0862">Zinc</keyword>
<feature type="domain" description="C2H2-type" evidence="9">
    <location>
        <begin position="152"/>
        <end position="174"/>
    </location>
</feature>
<evidence type="ECO:0000256" key="3">
    <source>
        <dbReference type="ARBA" id="ARBA00022737"/>
    </source>
</evidence>
<feature type="compositionally biased region" description="Polar residues" evidence="8">
    <location>
        <begin position="570"/>
        <end position="587"/>
    </location>
</feature>
<dbReference type="PROSITE" id="PS50157">
    <property type="entry name" value="ZINC_FINGER_C2H2_2"/>
    <property type="match status" value="3"/>
</dbReference>
<feature type="compositionally biased region" description="Polar residues" evidence="8">
    <location>
        <begin position="614"/>
        <end position="623"/>
    </location>
</feature>
<feature type="region of interest" description="Disordered" evidence="8">
    <location>
        <begin position="313"/>
        <end position="340"/>
    </location>
</feature>
<evidence type="ECO:0000259" key="9">
    <source>
        <dbReference type="PROSITE" id="PS50157"/>
    </source>
</evidence>
<evidence type="ECO:0000256" key="7">
    <source>
        <dbReference type="PROSITE-ProRule" id="PRU00042"/>
    </source>
</evidence>
<dbReference type="PROSITE" id="PS00028">
    <property type="entry name" value="ZINC_FINGER_C2H2_1"/>
    <property type="match status" value="4"/>
</dbReference>
<evidence type="ECO:0000256" key="5">
    <source>
        <dbReference type="ARBA" id="ARBA00022833"/>
    </source>
</evidence>
<feature type="region of interest" description="Disordered" evidence="8">
    <location>
        <begin position="219"/>
        <end position="258"/>
    </location>
</feature>
<gene>
    <name evidence="10" type="ORF">Ciccas_011529</name>
</gene>
<comment type="caution">
    <text evidence="10">The sequence shown here is derived from an EMBL/GenBank/DDBJ whole genome shotgun (WGS) entry which is preliminary data.</text>
</comment>
<comment type="subcellular location">
    <subcellularLocation>
        <location evidence="1">Nucleus</location>
    </subcellularLocation>
</comment>
<proteinExistence type="predicted"/>
<dbReference type="SUPFAM" id="SSF57667">
    <property type="entry name" value="beta-beta-alpha zinc fingers"/>
    <property type="match status" value="2"/>
</dbReference>
<dbReference type="PANTHER" id="PTHR24388:SF54">
    <property type="entry name" value="PROTEIN ESCARGOT"/>
    <property type="match status" value="1"/>
</dbReference>
<dbReference type="Proteomes" id="UP001626550">
    <property type="component" value="Unassembled WGS sequence"/>
</dbReference>
<keyword evidence="2" id="KW-0479">Metal-binding</keyword>
<evidence type="ECO:0000256" key="8">
    <source>
        <dbReference type="SAM" id="MobiDB-lite"/>
    </source>
</evidence>
<dbReference type="SMART" id="SM00355">
    <property type="entry name" value="ZnF_C2H2"/>
    <property type="match status" value="4"/>
</dbReference>
<dbReference type="InterPro" id="IPR050527">
    <property type="entry name" value="Snail/Krueppel_Znf"/>
</dbReference>
<accession>A0ABD2PR01</accession>
<organism evidence="10 11">
    <name type="scientific">Cichlidogyrus casuarinus</name>
    <dbReference type="NCBI Taxonomy" id="1844966"/>
    <lineage>
        <taxon>Eukaryota</taxon>
        <taxon>Metazoa</taxon>
        <taxon>Spiralia</taxon>
        <taxon>Lophotrochozoa</taxon>
        <taxon>Platyhelminthes</taxon>
        <taxon>Monogenea</taxon>
        <taxon>Monopisthocotylea</taxon>
        <taxon>Dactylogyridea</taxon>
        <taxon>Ancyrocephalidae</taxon>
        <taxon>Cichlidogyrus</taxon>
    </lineage>
</organism>
<protein>
    <recommendedName>
        <fullName evidence="9">C2H2-type domain-containing protein</fullName>
    </recommendedName>
</protein>
<dbReference type="EMBL" id="JBJKFK010003430">
    <property type="protein sequence ID" value="KAL3309915.1"/>
    <property type="molecule type" value="Genomic_DNA"/>
</dbReference>
<dbReference type="InterPro" id="IPR036236">
    <property type="entry name" value="Znf_C2H2_sf"/>
</dbReference>
<keyword evidence="11" id="KW-1185">Reference proteome</keyword>
<dbReference type="AlphaFoldDB" id="A0ABD2PR01"/>
<evidence type="ECO:0000256" key="4">
    <source>
        <dbReference type="ARBA" id="ARBA00022771"/>
    </source>
</evidence>
<evidence type="ECO:0000256" key="6">
    <source>
        <dbReference type="ARBA" id="ARBA00023242"/>
    </source>
</evidence>
<reference evidence="10 11" key="1">
    <citation type="submission" date="2024-11" db="EMBL/GenBank/DDBJ databases">
        <title>Adaptive evolution of stress response genes in parasites aligns with host niche diversity.</title>
        <authorList>
            <person name="Hahn C."/>
            <person name="Resl P."/>
        </authorList>
    </citation>
    <scope>NUCLEOTIDE SEQUENCE [LARGE SCALE GENOMIC DNA]</scope>
    <source>
        <strain evidence="10">EGGRZ-B1_66</strain>
        <tissue evidence="10">Body</tissue>
    </source>
</reference>